<proteinExistence type="predicted"/>
<dbReference type="PROSITE" id="PS50089">
    <property type="entry name" value="ZF_RING_2"/>
    <property type="match status" value="1"/>
</dbReference>
<dbReference type="PROSITE" id="PS51125">
    <property type="entry name" value="NHL"/>
    <property type="match status" value="2"/>
</dbReference>
<keyword evidence="6" id="KW-0862">Zinc</keyword>
<evidence type="ECO:0000256" key="6">
    <source>
        <dbReference type="ARBA" id="ARBA00022833"/>
    </source>
</evidence>
<reference evidence="10" key="1">
    <citation type="submission" date="2022-01" db="EMBL/GenBank/DDBJ databases">
        <authorList>
            <person name="Braso-Vives M."/>
        </authorList>
    </citation>
    <scope>NUCLEOTIDE SEQUENCE</scope>
</reference>
<dbReference type="AlphaFoldDB" id="A0A8J9Z5E4"/>
<dbReference type="EMBL" id="OV696701">
    <property type="protein sequence ID" value="CAH1247980.1"/>
    <property type="molecule type" value="Genomic_DNA"/>
</dbReference>
<keyword evidence="3" id="KW-0479">Metal-binding</keyword>
<evidence type="ECO:0000313" key="11">
    <source>
        <dbReference type="Proteomes" id="UP000838412"/>
    </source>
</evidence>
<dbReference type="PANTHER" id="PTHR24104">
    <property type="entry name" value="E3 UBIQUITIN-PROTEIN LIGASE NHLRC1-RELATED"/>
    <property type="match status" value="1"/>
</dbReference>
<evidence type="ECO:0000256" key="4">
    <source>
        <dbReference type="ARBA" id="ARBA00022737"/>
    </source>
</evidence>
<evidence type="ECO:0000256" key="1">
    <source>
        <dbReference type="ARBA" id="ARBA00000900"/>
    </source>
</evidence>
<comment type="catalytic activity">
    <reaction evidence="1">
        <text>S-ubiquitinyl-[E2 ubiquitin-conjugating enzyme]-L-cysteine + [acceptor protein]-L-lysine = [E2 ubiquitin-conjugating enzyme]-L-cysteine + N(6)-ubiquitinyl-[acceptor protein]-L-lysine.</text>
        <dbReference type="EC" id="2.3.2.27"/>
    </reaction>
</comment>
<keyword evidence="5 7" id="KW-0863">Zinc-finger</keyword>
<organism evidence="10 11">
    <name type="scientific">Branchiostoma lanceolatum</name>
    <name type="common">Common lancelet</name>
    <name type="synonym">Amphioxus lanceolatum</name>
    <dbReference type="NCBI Taxonomy" id="7740"/>
    <lineage>
        <taxon>Eukaryota</taxon>
        <taxon>Metazoa</taxon>
        <taxon>Chordata</taxon>
        <taxon>Cephalochordata</taxon>
        <taxon>Leptocardii</taxon>
        <taxon>Amphioxiformes</taxon>
        <taxon>Branchiostomatidae</taxon>
        <taxon>Branchiostoma</taxon>
    </lineage>
</organism>
<dbReference type="GO" id="GO:0000209">
    <property type="term" value="P:protein polyubiquitination"/>
    <property type="evidence" value="ECO:0007669"/>
    <property type="project" value="TreeGrafter"/>
</dbReference>
<protein>
    <recommendedName>
        <fullName evidence="2">RING-type E3 ubiquitin transferase</fullName>
        <ecNumber evidence="2">2.3.2.27</ecNumber>
    </recommendedName>
</protein>
<evidence type="ECO:0000313" key="10">
    <source>
        <dbReference type="EMBL" id="CAH1247980.1"/>
    </source>
</evidence>
<dbReference type="Gene3D" id="2.120.10.30">
    <property type="entry name" value="TolB, C-terminal domain"/>
    <property type="match status" value="1"/>
</dbReference>
<dbReference type="InterPro" id="IPR011042">
    <property type="entry name" value="6-blade_b-propeller_TolB-like"/>
</dbReference>
<dbReference type="InterPro" id="IPR013083">
    <property type="entry name" value="Znf_RING/FYVE/PHD"/>
</dbReference>
<dbReference type="InterPro" id="IPR017907">
    <property type="entry name" value="Znf_RING_CS"/>
</dbReference>
<evidence type="ECO:0000259" key="9">
    <source>
        <dbReference type="PROSITE" id="PS50089"/>
    </source>
</evidence>
<evidence type="ECO:0000256" key="2">
    <source>
        <dbReference type="ARBA" id="ARBA00012483"/>
    </source>
</evidence>
<accession>A0A8J9Z5E4</accession>
<evidence type="ECO:0000256" key="3">
    <source>
        <dbReference type="ARBA" id="ARBA00022723"/>
    </source>
</evidence>
<keyword evidence="4" id="KW-0677">Repeat</keyword>
<dbReference type="SMART" id="SM00184">
    <property type="entry name" value="RING"/>
    <property type="match status" value="1"/>
</dbReference>
<evidence type="ECO:0000256" key="8">
    <source>
        <dbReference type="PROSITE-ProRule" id="PRU00504"/>
    </source>
</evidence>
<dbReference type="InterPro" id="IPR001841">
    <property type="entry name" value="Znf_RING"/>
</dbReference>
<evidence type="ECO:0000256" key="5">
    <source>
        <dbReference type="ARBA" id="ARBA00022771"/>
    </source>
</evidence>
<dbReference type="GO" id="GO:0043161">
    <property type="term" value="P:proteasome-mediated ubiquitin-dependent protein catabolic process"/>
    <property type="evidence" value="ECO:0007669"/>
    <property type="project" value="TreeGrafter"/>
</dbReference>
<evidence type="ECO:0000256" key="7">
    <source>
        <dbReference type="PROSITE-ProRule" id="PRU00175"/>
    </source>
</evidence>
<sequence length="405" mass="44778">MAAASEGHELIELLSFNKEEDLTCSICLDLLTAPKTLPCGHTFCQDCLLEHAAVQVPSVCPLCRFAIKTPPGGIPNLPNGRLDPNVYDTIKNLEKHEDKWIECRTFGGTGSQRGQFRGPRGLAVSDRGEIFVADYRNKRVQVFDFQGTFLSSFYTVLPEEDIYPYGLTLDSGGNIWVTGRASGSTARSSKSSSFALLDYFGMTTNSSQYDREISSSSSSRDFAVLYTRQGRYLIHFDIQKTRWAARGVAMDTSENNVVVTKVNDGGDSVVQVFKPNGTLLKTIGDQQGMEYPHYVTVDKEGRVLVSDSAGPYVYVYDKEGEFLFKFGGWGEGEGQLNRPHGICTDTSGRIFVADSGNDRVDMFDSRGGFLSHAISDIKQPLSVVMTRRRNLVVSNSENVVTIFHN</sequence>
<dbReference type="EC" id="2.3.2.27" evidence="2"/>
<dbReference type="InterPro" id="IPR001258">
    <property type="entry name" value="NHL_repeat"/>
</dbReference>
<keyword evidence="11" id="KW-1185">Reference proteome</keyword>
<name>A0A8J9Z5E4_BRALA</name>
<gene>
    <name evidence="10" type="primary">TRIM3</name>
    <name evidence="10" type="ORF">BLAG_LOCUS9487</name>
</gene>
<feature type="domain" description="RING-type" evidence="9">
    <location>
        <begin position="24"/>
        <end position="64"/>
    </location>
</feature>
<feature type="repeat" description="NHL" evidence="8">
    <location>
        <begin position="323"/>
        <end position="366"/>
    </location>
</feature>
<dbReference type="CDD" id="cd05819">
    <property type="entry name" value="NHL"/>
    <property type="match status" value="1"/>
</dbReference>
<dbReference type="Pfam" id="PF01436">
    <property type="entry name" value="NHL"/>
    <property type="match status" value="2"/>
</dbReference>
<dbReference type="GO" id="GO:0061630">
    <property type="term" value="F:ubiquitin protein ligase activity"/>
    <property type="evidence" value="ECO:0007669"/>
    <property type="project" value="UniProtKB-EC"/>
</dbReference>
<dbReference type="InterPro" id="IPR050952">
    <property type="entry name" value="TRIM-NHL_E3_ligases"/>
</dbReference>
<dbReference type="Gene3D" id="3.30.40.10">
    <property type="entry name" value="Zinc/RING finger domain, C3HC4 (zinc finger)"/>
    <property type="match status" value="1"/>
</dbReference>
<dbReference type="PANTHER" id="PTHR24104:SF50">
    <property type="entry name" value="SMP-30_GLUCONOLACTONASE_LRE-LIKE REGION DOMAIN-CONTAINING PROTEIN"/>
    <property type="match status" value="1"/>
</dbReference>
<dbReference type="SUPFAM" id="SSF63829">
    <property type="entry name" value="Calcium-dependent phosphotriesterase"/>
    <property type="match status" value="1"/>
</dbReference>
<feature type="repeat" description="NHL" evidence="8">
    <location>
        <begin position="106"/>
        <end position="146"/>
    </location>
</feature>
<dbReference type="PROSITE" id="PS00518">
    <property type="entry name" value="ZF_RING_1"/>
    <property type="match status" value="1"/>
</dbReference>
<dbReference type="Proteomes" id="UP000838412">
    <property type="component" value="Chromosome 16"/>
</dbReference>
<dbReference type="InterPro" id="IPR027370">
    <property type="entry name" value="Znf-RING_euk"/>
</dbReference>
<dbReference type="OrthoDB" id="10026948at2759"/>
<dbReference type="GO" id="GO:0008270">
    <property type="term" value="F:zinc ion binding"/>
    <property type="evidence" value="ECO:0007669"/>
    <property type="project" value="UniProtKB-KW"/>
</dbReference>
<dbReference type="Pfam" id="PF13445">
    <property type="entry name" value="zf-RING_UBOX"/>
    <property type="match status" value="1"/>
</dbReference>
<dbReference type="SUPFAM" id="SSF57850">
    <property type="entry name" value="RING/U-box"/>
    <property type="match status" value="1"/>
</dbReference>